<gene>
    <name evidence="1" type="ORF">ACFU0X_16730</name>
</gene>
<accession>A0ABW6JKL1</accession>
<evidence type="ECO:0000313" key="1">
    <source>
        <dbReference type="EMBL" id="MFE7964664.1"/>
    </source>
</evidence>
<dbReference type="EMBL" id="JBHVBU010000041">
    <property type="protein sequence ID" value="MFE7964664.1"/>
    <property type="molecule type" value="Genomic_DNA"/>
</dbReference>
<dbReference type="Proteomes" id="UP001600650">
    <property type="component" value="Unassembled WGS sequence"/>
</dbReference>
<name>A0ABW6JKL1_STRCE</name>
<evidence type="ECO:0000313" key="2">
    <source>
        <dbReference type="Proteomes" id="UP001600650"/>
    </source>
</evidence>
<organism evidence="1 2">
    <name type="scientific">Streptomyces cellulosae</name>
    <dbReference type="NCBI Taxonomy" id="1968"/>
    <lineage>
        <taxon>Bacteria</taxon>
        <taxon>Bacillati</taxon>
        <taxon>Actinomycetota</taxon>
        <taxon>Actinomycetes</taxon>
        <taxon>Kitasatosporales</taxon>
        <taxon>Streptomycetaceae</taxon>
        <taxon>Streptomyces</taxon>
    </lineage>
</organism>
<dbReference type="RefSeq" id="WP_381726740.1">
    <property type="nucleotide sequence ID" value="NZ_JBHVBU010000041.1"/>
</dbReference>
<reference evidence="1 2" key="1">
    <citation type="submission" date="2024-09" db="EMBL/GenBank/DDBJ databases">
        <title>The Natural Products Discovery Center: Release of the First 8490 Sequenced Strains for Exploring Actinobacteria Biosynthetic Diversity.</title>
        <authorList>
            <person name="Kalkreuter E."/>
            <person name="Kautsar S.A."/>
            <person name="Yang D."/>
            <person name="Bader C.D."/>
            <person name="Teijaro C.N."/>
            <person name="Fluegel L."/>
            <person name="Davis C.M."/>
            <person name="Simpson J.R."/>
            <person name="Lauterbach L."/>
            <person name="Steele A.D."/>
            <person name="Gui C."/>
            <person name="Meng S."/>
            <person name="Li G."/>
            <person name="Viehrig K."/>
            <person name="Ye F."/>
            <person name="Su P."/>
            <person name="Kiefer A.F."/>
            <person name="Nichols A."/>
            <person name="Cepeda A.J."/>
            <person name="Yan W."/>
            <person name="Fan B."/>
            <person name="Jiang Y."/>
            <person name="Adhikari A."/>
            <person name="Zheng C.-J."/>
            <person name="Schuster L."/>
            <person name="Cowan T.M."/>
            <person name="Smanski M.J."/>
            <person name="Chevrette M.G."/>
            <person name="De Carvalho L.P.S."/>
            <person name="Shen B."/>
        </authorList>
    </citation>
    <scope>NUCLEOTIDE SEQUENCE [LARGE SCALE GENOMIC DNA]</scope>
    <source>
        <strain evidence="1 2">NPDC057399</strain>
    </source>
</reference>
<proteinExistence type="predicted"/>
<keyword evidence="2" id="KW-1185">Reference proteome</keyword>
<protein>
    <submittedName>
        <fullName evidence="1">Uncharacterized protein</fullName>
    </submittedName>
</protein>
<comment type="caution">
    <text evidence="1">The sequence shown here is derived from an EMBL/GenBank/DDBJ whole genome shotgun (WGS) entry which is preliminary data.</text>
</comment>
<sequence length="43" mass="4690">MTDGRRTDRIGAAFRGDNPTVMRRRGAGFAGIGGELDRLRSPE</sequence>